<accession>A0A9D4JIS7</accession>
<dbReference type="Proteomes" id="UP000828390">
    <property type="component" value="Unassembled WGS sequence"/>
</dbReference>
<organism evidence="1 2">
    <name type="scientific">Dreissena polymorpha</name>
    <name type="common">Zebra mussel</name>
    <name type="synonym">Mytilus polymorpha</name>
    <dbReference type="NCBI Taxonomy" id="45954"/>
    <lineage>
        <taxon>Eukaryota</taxon>
        <taxon>Metazoa</taxon>
        <taxon>Spiralia</taxon>
        <taxon>Lophotrochozoa</taxon>
        <taxon>Mollusca</taxon>
        <taxon>Bivalvia</taxon>
        <taxon>Autobranchia</taxon>
        <taxon>Heteroconchia</taxon>
        <taxon>Euheterodonta</taxon>
        <taxon>Imparidentia</taxon>
        <taxon>Neoheterodontei</taxon>
        <taxon>Myida</taxon>
        <taxon>Dreissenoidea</taxon>
        <taxon>Dreissenidae</taxon>
        <taxon>Dreissena</taxon>
    </lineage>
</organism>
<evidence type="ECO:0000313" key="2">
    <source>
        <dbReference type="Proteomes" id="UP000828390"/>
    </source>
</evidence>
<dbReference type="EMBL" id="JAIWYP010000006">
    <property type="protein sequence ID" value="KAH3813530.1"/>
    <property type="molecule type" value="Genomic_DNA"/>
</dbReference>
<name>A0A9D4JIS7_DREPO</name>
<evidence type="ECO:0000313" key="1">
    <source>
        <dbReference type="EMBL" id="KAH3813530.1"/>
    </source>
</evidence>
<keyword evidence="2" id="KW-1185">Reference proteome</keyword>
<proteinExistence type="predicted"/>
<gene>
    <name evidence="1" type="ORF">DPMN_141991</name>
</gene>
<protein>
    <submittedName>
        <fullName evidence="1">Uncharacterized protein</fullName>
    </submittedName>
</protein>
<reference evidence="1" key="1">
    <citation type="journal article" date="2019" name="bioRxiv">
        <title>The Genome of the Zebra Mussel, Dreissena polymorpha: A Resource for Invasive Species Research.</title>
        <authorList>
            <person name="McCartney M.A."/>
            <person name="Auch B."/>
            <person name="Kono T."/>
            <person name="Mallez S."/>
            <person name="Zhang Y."/>
            <person name="Obille A."/>
            <person name="Becker A."/>
            <person name="Abrahante J.E."/>
            <person name="Garbe J."/>
            <person name="Badalamenti J.P."/>
            <person name="Herman A."/>
            <person name="Mangelson H."/>
            <person name="Liachko I."/>
            <person name="Sullivan S."/>
            <person name="Sone E.D."/>
            <person name="Koren S."/>
            <person name="Silverstein K.A.T."/>
            <person name="Beckman K.B."/>
            <person name="Gohl D.M."/>
        </authorList>
    </citation>
    <scope>NUCLEOTIDE SEQUENCE</scope>
    <source>
        <strain evidence="1">Duluth1</strain>
        <tissue evidence="1">Whole animal</tissue>
    </source>
</reference>
<comment type="caution">
    <text evidence="1">The sequence shown here is derived from an EMBL/GenBank/DDBJ whole genome shotgun (WGS) entry which is preliminary data.</text>
</comment>
<sequence length="52" mass="5978">MQNQPPPNLPSTFESDGGATLEQRWKNDDAKVCKISLHPTFPQRWNLTVVQR</sequence>
<reference evidence="1" key="2">
    <citation type="submission" date="2020-11" db="EMBL/GenBank/DDBJ databases">
        <authorList>
            <person name="McCartney M.A."/>
            <person name="Auch B."/>
            <person name="Kono T."/>
            <person name="Mallez S."/>
            <person name="Becker A."/>
            <person name="Gohl D.M."/>
            <person name="Silverstein K.A.T."/>
            <person name="Koren S."/>
            <person name="Bechman K.B."/>
            <person name="Herman A."/>
            <person name="Abrahante J.E."/>
            <person name="Garbe J."/>
        </authorList>
    </citation>
    <scope>NUCLEOTIDE SEQUENCE</scope>
    <source>
        <strain evidence="1">Duluth1</strain>
        <tissue evidence="1">Whole animal</tissue>
    </source>
</reference>
<dbReference type="AlphaFoldDB" id="A0A9D4JIS7"/>